<keyword evidence="2" id="KW-0547">Nucleotide-binding</keyword>
<dbReference type="AlphaFoldDB" id="T0Y659"/>
<dbReference type="GO" id="GO:0005525">
    <property type="term" value="F:GTP binding"/>
    <property type="evidence" value="ECO:0007669"/>
    <property type="project" value="UniProtKB-KW"/>
</dbReference>
<reference evidence="5" key="1">
    <citation type="submission" date="2013-08" db="EMBL/GenBank/DDBJ databases">
        <authorList>
            <person name="Mendez C."/>
            <person name="Richter M."/>
            <person name="Ferrer M."/>
            <person name="Sanchez J."/>
        </authorList>
    </citation>
    <scope>NUCLEOTIDE SEQUENCE</scope>
</reference>
<evidence type="ECO:0000313" key="5">
    <source>
        <dbReference type="EMBL" id="EQD27382.1"/>
    </source>
</evidence>
<organism evidence="5">
    <name type="scientific">mine drainage metagenome</name>
    <dbReference type="NCBI Taxonomy" id="410659"/>
    <lineage>
        <taxon>unclassified sequences</taxon>
        <taxon>metagenomes</taxon>
        <taxon>ecological metagenomes</taxon>
    </lineage>
</organism>
<dbReference type="EMBL" id="AUZX01016030">
    <property type="protein sequence ID" value="EQD27382.1"/>
    <property type="molecule type" value="Genomic_DNA"/>
</dbReference>
<dbReference type="InterPro" id="IPR004130">
    <property type="entry name" value="Gpn"/>
</dbReference>
<proteinExistence type="inferred from homology"/>
<evidence type="ECO:0000256" key="1">
    <source>
        <dbReference type="ARBA" id="ARBA00005290"/>
    </source>
</evidence>
<protein>
    <recommendedName>
        <fullName evidence="6">GTPase</fullName>
    </recommendedName>
</protein>
<evidence type="ECO:0000256" key="2">
    <source>
        <dbReference type="ARBA" id="ARBA00022741"/>
    </source>
</evidence>
<comment type="similarity">
    <text evidence="1">Belongs to the GPN-loop GTPase family.</text>
</comment>
<dbReference type="PANTHER" id="PTHR21231:SF8">
    <property type="entry name" value="GPN-LOOP GTPASE 1"/>
    <property type="match status" value="1"/>
</dbReference>
<feature type="non-terminal residue" evidence="5">
    <location>
        <position position="75"/>
    </location>
</feature>
<dbReference type="InterPro" id="IPR027417">
    <property type="entry name" value="P-loop_NTPase"/>
</dbReference>
<evidence type="ECO:0000256" key="3">
    <source>
        <dbReference type="ARBA" id="ARBA00022801"/>
    </source>
</evidence>
<comment type="caution">
    <text evidence="5">The sequence shown here is derived from an EMBL/GenBank/DDBJ whole genome shotgun (WGS) entry which is preliminary data.</text>
</comment>
<dbReference type="PANTHER" id="PTHR21231">
    <property type="entry name" value="XPA-BINDING PROTEIN 1-RELATED"/>
    <property type="match status" value="1"/>
</dbReference>
<dbReference type="Gene3D" id="3.40.50.300">
    <property type="entry name" value="P-loop containing nucleotide triphosphate hydrolases"/>
    <property type="match status" value="1"/>
</dbReference>
<reference evidence="5" key="2">
    <citation type="journal article" date="2014" name="ISME J.">
        <title>Microbial stratification in low pH oxic and suboxic macroscopic growths along an acid mine drainage.</title>
        <authorList>
            <person name="Mendez-Garcia C."/>
            <person name="Mesa V."/>
            <person name="Sprenger R.R."/>
            <person name="Richter M."/>
            <person name="Diez M.S."/>
            <person name="Solano J."/>
            <person name="Bargiela R."/>
            <person name="Golyshina O.V."/>
            <person name="Manteca A."/>
            <person name="Ramos J.L."/>
            <person name="Gallego J.R."/>
            <person name="Llorente I."/>
            <person name="Martins Dos Santos V.A."/>
            <person name="Jensen O.N."/>
            <person name="Pelaez A.I."/>
            <person name="Sanchez J."/>
            <person name="Ferrer M."/>
        </authorList>
    </citation>
    <scope>NUCLEOTIDE SEQUENCE</scope>
</reference>
<keyword evidence="4" id="KW-0342">GTP-binding</keyword>
<name>T0Y659_9ZZZZ</name>
<dbReference type="Pfam" id="PF03029">
    <property type="entry name" value="ATP_bind_1"/>
    <property type="match status" value="1"/>
</dbReference>
<evidence type="ECO:0000256" key="4">
    <source>
        <dbReference type="ARBA" id="ARBA00023134"/>
    </source>
</evidence>
<keyword evidence="3" id="KW-0378">Hydrolase</keyword>
<evidence type="ECO:0008006" key="6">
    <source>
        <dbReference type="Google" id="ProtNLM"/>
    </source>
</evidence>
<dbReference type="GO" id="GO:0003924">
    <property type="term" value="F:GTPase activity"/>
    <property type="evidence" value="ECO:0007669"/>
    <property type="project" value="TreeGrafter"/>
</dbReference>
<sequence>MASEEPAYIYITGTAGAGKTTFVRAYREWLTTAGYDATVVNLDPGNDTADYEPDVDIRDWVRLPEIMSEYGLGPK</sequence>
<dbReference type="SUPFAM" id="SSF52540">
    <property type="entry name" value="P-loop containing nucleoside triphosphate hydrolases"/>
    <property type="match status" value="1"/>
</dbReference>
<gene>
    <name evidence="5" type="ORF">B1A_21687</name>
</gene>
<accession>T0Y659</accession>